<dbReference type="InterPro" id="IPR029058">
    <property type="entry name" value="AB_hydrolase_fold"/>
</dbReference>
<evidence type="ECO:0000313" key="4">
    <source>
        <dbReference type="Proteomes" id="UP001595621"/>
    </source>
</evidence>
<dbReference type="Pfam" id="PF07993">
    <property type="entry name" value="NAD_binding_4"/>
    <property type="match status" value="1"/>
</dbReference>
<comment type="caution">
    <text evidence="3">The sequence shown here is derived from an EMBL/GenBank/DDBJ whole genome shotgun (WGS) entry which is preliminary data.</text>
</comment>
<evidence type="ECO:0000259" key="1">
    <source>
        <dbReference type="Pfam" id="PF00561"/>
    </source>
</evidence>
<name>A0ABV7G6B0_9GAMM</name>
<dbReference type="InterPro" id="IPR013120">
    <property type="entry name" value="FAR_NAD-bd"/>
</dbReference>
<dbReference type="Proteomes" id="UP001595621">
    <property type="component" value="Unassembled WGS sequence"/>
</dbReference>
<dbReference type="SUPFAM" id="SSF53474">
    <property type="entry name" value="alpha/beta-Hydrolases"/>
    <property type="match status" value="1"/>
</dbReference>
<dbReference type="SUPFAM" id="SSF51735">
    <property type="entry name" value="NAD(P)-binding Rossmann-fold domains"/>
    <property type="match status" value="1"/>
</dbReference>
<keyword evidence="4" id="KW-1185">Reference proteome</keyword>
<dbReference type="EMBL" id="JBHRTD010000001">
    <property type="protein sequence ID" value="MFC3136830.1"/>
    <property type="molecule type" value="Genomic_DNA"/>
</dbReference>
<reference evidence="4" key="1">
    <citation type="journal article" date="2019" name="Int. J. Syst. Evol. Microbiol.">
        <title>The Global Catalogue of Microorganisms (GCM) 10K type strain sequencing project: providing services to taxonomists for standard genome sequencing and annotation.</title>
        <authorList>
            <consortium name="The Broad Institute Genomics Platform"/>
            <consortium name="The Broad Institute Genome Sequencing Center for Infectious Disease"/>
            <person name="Wu L."/>
            <person name="Ma J."/>
        </authorList>
    </citation>
    <scope>NUCLEOTIDE SEQUENCE [LARGE SCALE GENOMIC DNA]</scope>
    <source>
        <strain evidence="4">KCTC 52277</strain>
    </source>
</reference>
<dbReference type="GO" id="GO:0016787">
    <property type="term" value="F:hydrolase activity"/>
    <property type="evidence" value="ECO:0007669"/>
    <property type="project" value="UniProtKB-KW"/>
</dbReference>
<protein>
    <submittedName>
        <fullName evidence="3">Alpha/beta fold hydrolase</fullName>
    </submittedName>
</protein>
<dbReference type="PANTHER" id="PTHR11011:SF45">
    <property type="entry name" value="FATTY ACYL-COA REDUCTASE CG8306-RELATED"/>
    <property type="match status" value="1"/>
</dbReference>
<organism evidence="3 4">
    <name type="scientific">Shewanella submarina</name>
    <dbReference type="NCBI Taxonomy" id="2016376"/>
    <lineage>
        <taxon>Bacteria</taxon>
        <taxon>Pseudomonadati</taxon>
        <taxon>Pseudomonadota</taxon>
        <taxon>Gammaproteobacteria</taxon>
        <taxon>Alteromonadales</taxon>
        <taxon>Shewanellaceae</taxon>
        <taxon>Shewanella</taxon>
    </lineage>
</organism>
<dbReference type="InterPro" id="IPR000073">
    <property type="entry name" value="AB_hydrolase_1"/>
</dbReference>
<dbReference type="Gene3D" id="3.40.50.1820">
    <property type="entry name" value="alpha/beta hydrolase"/>
    <property type="match status" value="1"/>
</dbReference>
<dbReference type="InterPro" id="IPR036291">
    <property type="entry name" value="NAD(P)-bd_dom_sf"/>
</dbReference>
<keyword evidence="3" id="KW-0378">Hydrolase</keyword>
<dbReference type="InterPro" id="IPR026055">
    <property type="entry name" value="FAR"/>
</dbReference>
<gene>
    <name evidence="3" type="ORF">ACFOE0_01300</name>
</gene>
<sequence>MDNANQPRGMLDILKLPLYDKADAIFITGATGFLGGHYLYWKLHTQGKVYVLARGEDDAQARARVCANLSACAHSYNLPDIPESILNERLICVRGDLKQPGLGLEPSQLQNLRQAGIGEIWHFAASLSFRWEDKDKIDATNIRGTEHLLTLCSQIAARRFIYISTAYTAGKQSGIIPEALHSDSLGFTNYYEQSKWAAEQLISSYTQARGIDCTIVRPAIILGPELTQCSGGTRFGLYGLFQEMHQMRDTLSQVKRKLRLVGHPEAVGNFIPVDQVVLDLLYLRSINFGDQQVYHSVNSRDIKVFDVIKLCEQHNGLDCMELVVEREGKVSSFESLFDSKTRFYEGYYGTIKRFDRALPPHKPMTLSSIENFIRLFADELDAQAKGQQMRRHQISSWDDEVLTVHSLGSPDNPAIIIANAYGMPVDFVTPLARRLSKSHFVLTWDTRWVPALTREFEADKCNSLTHAKDVIAIMDEFSLPTAAITGWSSGVQTCLRALHEYPHRLSCGILLNGGVSLRQPDLPVSQFEENLKSLLPKISANRRMAEFYCQLIYGNLDADKADEKAIDSVLTSTDPHLLYMTSMPFRNAESLYRYANMMHTMFNEREDAFTRGIKAPVMVLGCEQDEVTHPELARALANRLPRGELVMLSDAGHFAQYYDAGIAEMLAEFAIRSQPHDEPILCQN</sequence>
<feature type="domain" description="Thioester reductase (TE)" evidence="2">
    <location>
        <begin position="27"/>
        <end position="277"/>
    </location>
</feature>
<feature type="domain" description="AB hydrolase-1" evidence="1">
    <location>
        <begin position="431"/>
        <end position="659"/>
    </location>
</feature>
<accession>A0ABV7G6B0</accession>
<dbReference type="Gene3D" id="3.40.50.720">
    <property type="entry name" value="NAD(P)-binding Rossmann-like Domain"/>
    <property type="match status" value="1"/>
</dbReference>
<evidence type="ECO:0000259" key="2">
    <source>
        <dbReference type="Pfam" id="PF07993"/>
    </source>
</evidence>
<dbReference type="CDD" id="cd05263">
    <property type="entry name" value="MupV_like_SDR_e"/>
    <property type="match status" value="1"/>
</dbReference>
<dbReference type="Pfam" id="PF00561">
    <property type="entry name" value="Abhydrolase_1"/>
    <property type="match status" value="1"/>
</dbReference>
<dbReference type="RefSeq" id="WP_248936610.1">
    <property type="nucleotide sequence ID" value="NZ_JAKILF010000005.1"/>
</dbReference>
<evidence type="ECO:0000313" key="3">
    <source>
        <dbReference type="EMBL" id="MFC3136830.1"/>
    </source>
</evidence>
<proteinExistence type="predicted"/>
<dbReference type="PANTHER" id="PTHR11011">
    <property type="entry name" value="MALE STERILITY PROTEIN 2-RELATED"/>
    <property type="match status" value="1"/>
</dbReference>